<gene>
    <name evidence="4" type="ORF">ATO7_07847</name>
</gene>
<feature type="domain" description="Choice-of-anchor I" evidence="3">
    <location>
        <begin position="711"/>
        <end position="1210"/>
    </location>
</feature>
<dbReference type="SUPFAM" id="SSF50969">
    <property type="entry name" value="YVTN repeat-like/Quinoprotein amine dehydrogenase"/>
    <property type="match status" value="2"/>
</dbReference>
<dbReference type="Pfam" id="PF22494">
    <property type="entry name" value="choice_anch_I"/>
    <property type="match status" value="1"/>
</dbReference>
<organism evidence="4 5">
    <name type="scientific">Oceanococcus atlanticus</name>
    <dbReference type="NCBI Taxonomy" id="1317117"/>
    <lineage>
        <taxon>Bacteria</taxon>
        <taxon>Pseudomonadati</taxon>
        <taxon>Pseudomonadota</taxon>
        <taxon>Gammaproteobacteria</taxon>
        <taxon>Chromatiales</taxon>
        <taxon>Oceanococcaceae</taxon>
        <taxon>Oceanococcus</taxon>
    </lineage>
</organism>
<dbReference type="NCBIfam" id="NF038117">
    <property type="entry name" value="choice_anch_I"/>
    <property type="match status" value="1"/>
</dbReference>
<dbReference type="STRING" id="1317117.ATO7_07847"/>
<dbReference type="InterPro" id="IPR011044">
    <property type="entry name" value="Quino_amine_DH_bsu"/>
</dbReference>
<feature type="domain" description="5'-Nucleotidase C-terminal" evidence="2">
    <location>
        <begin position="418"/>
        <end position="615"/>
    </location>
</feature>
<dbReference type="InterPro" id="IPR029052">
    <property type="entry name" value="Metallo-depent_PP-like"/>
</dbReference>
<reference evidence="4 5" key="1">
    <citation type="submission" date="2013-04" db="EMBL/GenBank/DDBJ databases">
        <title>Oceanococcus atlanticus 22II-S10r2 Genome Sequencing.</title>
        <authorList>
            <person name="Lai Q."/>
            <person name="Li G."/>
            <person name="Shao Z."/>
        </authorList>
    </citation>
    <scope>NUCLEOTIDE SEQUENCE [LARGE SCALE GENOMIC DNA]</scope>
    <source>
        <strain evidence="4 5">22II-S10r2</strain>
    </source>
</reference>
<dbReference type="Pfam" id="PF02872">
    <property type="entry name" value="5_nucleotid_C"/>
    <property type="match status" value="1"/>
</dbReference>
<dbReference type="InterPro" id="IPR008334">
    <property type="entry name" value="5'-Nucleotdase_C"/>
</dbReference>
<feature type="compositionally biased region" description="Pro residues" evidence="1">
    <location>
        <begin position="39"/>
        <end position="55"/>
    </location>
</feature>
<dbReference type="Gene3D" id="3.90.780.10">
    <property type="entry name" value="5'-Nucleotidase, C-terminal domain"/>
    <property type="match status" value="1"/>
</dbReference>
<dbReference type="InterPro" id="IPR015943">
    <property type="entry name" value="WD40/YVTN_repeat-like_dom_sf"/>
</dbReference>
<dbReference type="GO" id="GO:0009166">
    <property type="term" value="P:nucleotide catabolic process"/>
    <property type="evidence" value="ECO:0007669"/>
    <property type="project" value="InterPro"/>
</dbReference>
<dbReference type="SUPFAM" id="SSF56300">
    <property type="entry name" value="Metallo-dependent phosphatases"/>
    <property type="match status" value="1"/>
</dbReference>
<dbReference type="PANTHER" id="PTHR46928">
    <property type="entry name" value="MESENCHYME-SPECIFIC CELL SURFACE GLYCOPROTEIN"/>
    <property type="match status" value="1"/>
</dbReference>
<comment type="caution">
    <text evidence="4">The sequence shown here is derived from an EMBL/GenBank/DDBJ whole genome shotgun (WGS) entry which is preliminary data.</text>
</comment>
<dbReference type="InterPro" id="IPR052956">
    <property type="entry name" value="Mesenchyme-surface_protein"/>
</dbReference>
<dbReference type="EMBL" id="AQQV01000002">
    <property type="protein sequence ID" value="ORE86935.1"/>
    <property type="molecule type" value="Genomic_DNA"/>
</dbReference>
<dbReference type="GO" id="GO:0016787">
    <property type="term" value="F:hydrolase activity"/>
    <property type="evidence" value="ECO:0007669"/>
    <property type="project" value="InterPro"/>
</dbReference>
<dbReference type="InterPro" id="IPR055188">
    <property type="entry name" value="Choice_anch_I"/>
</dbReference>
<sequence length="1214" mass="125625">MTLAVASLAIAGCNNESYVVDQPTEPTAKPVPTARPTQAPTPSPTSTPSATPTPAPQTFKLQLLHFADVDGPGGADDVRGFSALVDGFRSQMPDNTLVLSSGDNWIPGPEYFAAEDSRLDDVLGGSDAAGIGRAHVAWLNALGVQASVVGNHELDQSPSAFAGIIAADGNWPGAQFPYLSANIDFAADAATAGLLVADAGPAQPGTLSGSVTLMVDGETIGVVGASTPTLPAITSVGGLGVRPADHTDIDSLATIIQTHVNALRNGGVDKIIVLAHMQQIAVEKQLAGLLRGVDVIVAGGSNTILADSNDSLRSGDTAADTYPLQMSSASGEPVLVVNTNGDFTYLGRLVVEFDQDGVIVTDNLDPALNGAWRSDQLPQASFQALPAIEAITDPLETVLQDKDGNVFGLTSVFLEGRRALVRSEETNLGNLTADANLWYARHTDDEVLVSLKNGGGIRAEVGLVLQPPGTSDPQDVQYLPPQANASSGKPQGGVSQLDLETALRFNNGLVTLSVTGAELADIIEHGVSGADVGATPGSFPQVGGVRFSFDPSQPARDAGDTNRGAAMVPSRVRNLAVVDDSGAVIAQIIVDGALQNDAASQSFRLVTLNFIAQGCIEDASASCGDGYPYKGLSAPAMIDLSDAGNDPGATDFSATGGEQDALAEYLMAFFAEVPYDMAETPAADDLRIQNLDSVAADRVHALPTKGGLALLGSYMNPAAGFDEGAAEIVAFHAASERLFVINAQAGQVDVLDISNPAAPSLDTTLDPVADVGGAADGVNSVAVGGDLIAAAVEFDPATSNGHVAFYSATDFSFIASYEVGALPDAVTFAPDGMTALVANEGEAPADPNDGDLRDFANDVPGSISLVDLSNGAANASVTTLDFSAFNAAGPRAGDLPDEVRIEPAATSVANDIEPEYIAVSEDSSTAFVSLQENNAIAVIDIATATISQIIALGLKDHGLMANALDASDDDEVLIEPEPGVFGLHMPDGIATFMQGGTHYVLTANEGDSRDDVDECGYDDFANLDGVLAGRAADVDLGRLDFICNQQRDTDNDGDIDQLVSFGARSFSVVSSEGVVADSGDDFERVTAHLDLIDGRVVFNASNDNNTRQNRSDNKGPEPETVVAARVGERIYAFIGLERTGGIMLYDVTNPRLPRFMNYVNNRDFSEDPETGTPGDLGPEGIVFIPAADSPNGMDLLAVGNEISGTTSLYSVSFD</sequence>
<proteinExistence type="predicted"/>
<evidence type="ECO:0000313" key="5">
    <source>
        <dbReference type="Proteomes" id="UP000192342"/>
    </source>
</evidence>
<dbReference type="PANTHER" id="PTHR46928:SF1">
    <property type="entry name" value="MESENCHYME-SPECIFIC CELL SURFACE GLYCOPROTEIN"/>
    <property type="match status" value="1"/>
</dbReference>
<evidence type="ECO:0000259" key="2">
    <source>
        <dbReference type="Pfam" id="PF02872"/>
    </source>
</evidence>
<feature type="region of interest" description="Disordered" evidence="1">
    <location>
        <begin position="19"/>
        <end position="56"/>
    </location>
</feature>
<dbReference type="InterPro" id="IPR036907">
    <property type="entry name" value="5'-Nucleotdase_C_sf"/>
</dbReference>
<evidence type="ECO:0000313" key="4">
    <source>
        <dbReference type="EMBL" id="ORE86935.1"/>
    </source>
</evidence>
<feature type="region of interest" description="Disordered" evidence="1">
    <location>
        <begin position="467"/>
        <end position="493"/>
    </location>
</feature>
<dbReference type="Gene3D" id="2.130.10.10">
    <property type="entry name" value="YVTN repeat-like/Quinoprotein amine dehydrogenase"/>
    <property type="match status" value="1"/>
</dbReference>
<dbReference type="SUPFAM" id="SSF55816">
    <property type="entry name" value="5'-nucleotidase (syn. UDP-sugar hydrolase), C-terminal domain"/>
    <property type="match status" value="1"/>
</dbReference>
<accession>A0A1Y1SD59</accession>
<evidence type="ECO:0000259" key="3">
    <source>
        <dbReference type="Pfam" id="PF22494"/>
    </source>
</evidence>
<dbReference type="Gene3D" id="3.60.21.10">
    <property type="match status" value="1"/>
</dbReference>
<keyword evidence="5" id="KW-1185">Reference proteome</keyword>
<protein>
    <submittedName>
        <fullName evidence="4">5'-nucleotidase</fullName>
    </submittedName>
</protein>
<dbReference type="Proteomes" id="UP000192342">
    <property type="component" value="Unassembled WGS sequence"/>
</dbReference>
<evidence type="ECO:0000256" key="1">
    <source>
        <dbReference type="SAM" id="MobiDB-lite"/>
    </source>
</evidence>
<dbReference type="AlphaFoldDB" id="A0A1Y1SD59"/>
<name>A0A1Y1SD59_9GAMM</name>